<dbReference type="InterPro" id="IPR032710">
    <property type="entry name" value="NTF2-like_dom_sf"/>
</dbReference>
<keyword evidence="5" id="KW-0175">Coiled coil</keyword>
<keyword evidence="2 6" id="KW-0812">Transmembrane</keyword>
<keyword evidence="3 6" id="KW-1133">Transmembrane helix</keyword>
<sequence length="238" mass="27671">MRFFSKKKTYSKYYPKGKREIPRGRGTSSINNPALNMYLNLAKSCRNWQLAFLIMAGFFGVSLFSYFQLANRTKLVPFIIEIDQEGKPHFAGKMEQIQFKANDVLIFSMLDTHIMNSRSVSLDRVITYKLLKKQYSFLSKEMKNKMNEEITTLNIEKKFKTKESIDVQITSILKNSEGVYQVNWIEKKFKDGSFVESKKMTGLFSVSQKTGTLSEEELRNNPLELIIEDYNITIDKSI</sequence>
<dbReference type="EMBL" id="GG657974">
    <property type="protein sequence ID" value="EFS22164.1"/>
    <property type="molecule type" value="Genomic_DNA"/>
</dbReference>
<dbReference type="OrthoDB" id="89920at2"/>
<name>E5BI41_9FUSO</name>
<evidence type="ECO:0000313" key="9">
    <source>
        <dbReference type="Proteomes" id="UP000002975"/>
    </source>
</evidence>
<reference evidence="8 9" key="1">
    <citation type="submission" date="2009-02" db="EMBL/GenBank/DDBJ databases">
        <title>The Genome Sequence of Fusobacterium sp. 3_1_5R.</title>
        <authorList>
            <consortium name="The Broad Institute Genome Sequencing Platform"/>
            <person name="Ward D."/>
            <person name="Young S.K."/>
            <person name="Kodira C.D."/>
            <person name="Zeng Q."/>
            <person name="Koehrsen M."/>
            <person name="Alvarado L."/>
            <person name="Berlin A."/>
            <person name="Borenstein D."/>
            <person name="Chen Z."/>
            <person name="Engels R."/>
            <person name="Freedman E."/>
            <person name="Gellesch M."/>
            <person name="Goldberg J."/>
            <person name="Griggs A."/>
            <person name="Gujja S."/>
            <person name="Heiman D."/>
            <person name="Hepburn T."/>
            <person name="Howarth C."/>
            <person name="Jen D."/>
            <person name="Larson L."/>
            <person name="Lewis B."/>
            <person name="Mehta T."/>
            <person name="Park D."/>
            <person name="Pearson M."/>
            <person name="Roberts A."/>
            <person name="Saif S."/>
            <person name="Shea T."/>
            <person name="Shenoy N."/>
            <person name="Sisk P."/>
            <person name="Stolte C."/>
            <person name="Sykes S."/>
            <person name="Walk T."/>
            <person name="White J."/>
            <person name="Yandava C."/>
            <person name="Allen-Vercoe E."/>
            <person name="Strauss J."/>
            <person name="Ambrose C."/>
            <person name="Lander E."/>
            <person name="Nusbaum C."/>
            <person name="Galagan J."/>
            <person name="Birren B."/>
        </authorList>
    </citation>
    <scope>NUCLEOTIDE SEQUENCE [LARGE SCALE GENOMIC DNA]</scope>
    <source>
        <strain evidence="8 9">3_1_5R</strain>
    </source>
</reference>
<gene>
    <name evidence="8" type="ORF">FSBG_01661</name>
</gene>
<feature type="coiled-coil region" evidence="5">
    <location>
        <begin position="128"/>
        <end position="163"/>
    </location>
</feature>
<dbReference type="Proteomes" id="UP000002975">
    <property type="component" value="Unassembled WGS sequence"/>
</dbReference>
<keyword evidence="9" id="KW-1185">Reference proteome</keyword>
<accession>E5BI41</accession>
<dbReference type="RefSeq" id="WP_005959371.1">
    <property type="nucleotide sequence ID" value="NZ_GG657974.1"/>
</dbReference>
<dbReference type="InterPro" id="IPR035658">
    <property type="entry name" value="TrbF"/>
</dbReference>
<evidence type="ECO:0000256" key="4">
    <source>
        <dbReference type="ARBA" id="ARBA00023136"/>
    </source>
</evidence>
<dbReference type="SUPFAM" id="SSF54427">
    <property type="entry name" value="NTF2-like"/>
    <property type="match status" value="1"/>
</dbReference>
<comment type="subcellular location">
    <subcellularLocation>
        <location evidence="1">Membrane</location>
        <topology evidence="1">Single-pass membrane protein</topology>
    </subcellularLocation>
</comment>
<evidence type="ECO:0000256" key="5">
    <source>
        <dbReference type="SAM" id="Coils"/>
    </source>
</evidence>
<dbReference type="Gene3D" id="3.10.450.230">
    <property type="entry name" value="VirB8 protein"/>
    <property type="match status" value="1"/>
</dbReference>
<dbReference type="Pfam" id="PF04335">
    <property type="entry name" value="VirB8"/>
    <property type="match status" value="1"/>
</dbReference>
<evidence type="ECO:0000256" key="3">
    <source>
        <dbReference type="ARBA" id="ARBA00022989"/>
    </source>
</evidence>
<evidence type="ECO:0000313" key="8">
    <source>
        <dbReference type="EMBL" id="EFS22164.1"/>
    </source>
</evidence>
<proteinExistence type="predicted"/>
<organism evidence="8 9">
    <name type="scientific">Fusobacterium gonidiaformans 3-1-5R</name>
    <dbReference type="NCBI Taxonomy" id="469605"/>
    <lineage>
        <taxon>Bacteria</taxon>
        <taxon>Fusobacteriati</taxon>
        <taxon>Fusobacteriota</taxon>
        <taxon>Fusobacteriia</taxon>
        <taxon>Fusobacteriales</taxon>
        <taxon>Fusobacteriaceae</taxon>
        <taxon>Fusobacterium</taxon>
    </lineage>
</organism>
<feature type="transmembrane region" description="Helical" evidence="6">
    <location>
        <begin position="50"/>
        <end position="69"/>
    </location>
</feature>
<dbReference type="CDD" id="cd16425">
    <property type="entry name" value="TrbF"/>
    <property type="match status" value="1"/>
</dbReference>
<protein>
    <submittedName>
        <fullName evidence="8">Conjugal transfer protein</fullName>
    </submittedName>
</protein>
<dbReference type="BioCyc" id="FSP469605-HMP:GTSP-1704-MONOMER"/>
<dbReference type="AlphaFoldDB" id="E5BI41"/>
<dbReference type="InterPro" id="IPR007430">
    <property type="entry name" value="VirB8"/>
</dbReference>
<dbReference type="HOGENOM" id="CLU_076026_2_0_0"/>
<feature type="domain" description="Bacterial virulence protein VirB8" evidence="7">
    <location>
        <begin position="42"/>
        <end position="233"/>
    </location>
</feature>
<evidence type="ECO:0000256" key="1">
    <source>
        <dbReference type="ARBA" id="ARBA00004167"/>
    </source>
</evidence>
<dbReference type="GO" id="GO:0016020">
    <property type="term" value="C:membrane"/>
    <property type="evidence" value="ECO:0007669"/>
    <property type="project" value="UniProtKB-SubCell"/>
</dbReference>
<evidence type="ECO:0000256" key="2">
    <source>
        <dbReference type="ARBA" id="ARBA00022692"/>
    </source>
</evidence>
<keyword evidence="4 6" id="KW-0472">Membrane</keyword>
<evidence type="ECO:0000256" key="6">
    <source>
        <dbReference type="SAM" id="Phobius"/>
    </source>
</evidence>
<evidence type="ECO:0000259" key="7">
    <source>
        <dbReference type="Pfam" id="PF04335"/>
    </source>
</evidence>